<gene>
    <name evidence="4" type="ORF">EHW67_19375</name>
</gene>
<keyword evidence="5" id="KW-1185">Reference proteome</keyword>
<evidence type="ECO:0000256" key="1">
    <source>
        <dbReference type="ARBA" id="ARBA00006096"/>
    </source>
</evidence>
<dbReference type="RefSeq" id="WP_126164027.1">
    <property type="nucleotide sequence ID" value="NZ_RQPJ01000021.1"/>
</dbReference>
<dbReference type="InterPro" id="IPR012338">
    <property type="entry name" value="Beta-lactam/transpept-like"/>
</dbReference>
<evidence type="ECO:0000313" key="4">
    <source>
        <dbReference type="EMBL" id="RTE52341.1"/>
    </source>
</evidence>
<keyword evidence="2" id="KW-0378">Hydrolase</keyword>
<dbReference type="EMBL" id="RQPJ01000021">
    <property type="protein sequence ID" value="RTE52341.1"/>
    <property type="molecule type" value="Genomic_DNA"/>
</dbReference>
<keyword evidence="4" id="KW-0121">Carboxypeptidase</keyword>
<dbReference type="Pfam" id="PF02113">
    <property type="entry name" value="Peptidase_S13"/>
    <property type="match status" value="2"/>
</dbReference>
<dbReference type="GO" id="GO:0000270">
    <property type="term" value="P:peptidoglycan metabolic process"/>
    <property type="evidence" value="ECO:0007669"/>
    <property type="project" value="TreeGrafter"/>
</dbReference>
<comment type="similarity">
    <text evidence="1">Belongs to the peptidase S13 family.</text>
</comment>
<dbReference type="PRINTS" id="PR00922">
    <property type="entry name" value="DADACBPTASE3"/>
</dbReference>
<keyword evidence="3" id="KW-1133">Transmembrane helix</keyword>
<keyword evidence="4" id="KW-0645">Protease</keyword>
<sequence length="440" mass="51103">MNAVFPIVSSTLKTLIHSLIILGIILSFINCSSIKNKHLQKTLHKQLHSGTTNDYFQGIMIYDPQNKDTVYHVNSNKYFTPASNTKIITLYSSLKTLPKNIPALKYLVRNDTLFMEGTGDPSLLHPYFRDSTVLKFAKDYPNISLHLNNFKEKRFGPGWAWEDYHLYFSPERSGFPIYGNVVSIFKSEEREQLVISPPLFKEKVVPIPYTVNREQYNNTFYFNTERKDTLESPFILDSTLIRNLLEKALQKKVSLTQHMPKMEKKLLYSVPSDSLYKRMMYESDNFLAEQLLILASSTLSDTLNSGRAREYILENYLYDLKQPPRWVDGSGLSRYNLFTPETFVYVLNRMYEEVPRERLFNLFPIGGQTGTLKNGFKGTEKPYIYAKTGSLGNNYCLSGYLLTKSGKTLIFSFMNNHFRISNEEVKQHMQTFLEMVRDNY</sequence>
<evidence type="ECO:0000256" key="3">
    <source>
        <dbReference type="SAM" id="Phobius"/>
    </source>
</evidence>
<dbReference type="GO" id="GO:0006508">
    <property type="term" value="P:proteolysis"/>
    <property type="evidence" value="ECO:0007669"/>
    <property type="project" value="InterPro"/>
</dbReference>
<name>A0A3S0AX50_9FLAO</name>
<proteinExistence type="inferred from homology"/>
<keyword evidence="3" id="KW-0472">Membrane</keyword>
<comment type="caution">
    <text evidence="4">The sequence shown here is derived from an EMBL/GenBank/DDBJ whole genome shotgun (WGS) entry which is preliminary data.</text>
</comment>
<evidence type="ECO:0000256" key="2">
    <source>
        <dbReference type="ARBA" id="ARBA00022801"/>
    </source>
</evidence>
<dbReference type="Gene3D" id="3.40.710.10">
    <property type="entry name" value="DD-peptidase/beta-lactamase superfamily"/>
    <property type="match status" value="2"/>
</dbReference>
<dbReference type="OrthoDB" id="9802627at2"/>
<dbReference type="GO" id="GO:0004185">
    <property type="term" value="F:serine-type carboxypeptidase activity"/>
    <property type="evidence" value="ECO:0007669"/>
    <property type="project" value="InterPro"/>
</dbReference>
<accession>A0A3S0AX50</accession>
<dbReference type="InterPro" id="IPR000667">
    <property type="entry name" value="Peptidase_S13"/>
</dbReference>
<evidence type="ECO:0000313" key="5">
    <source>
        <dbReference type="Proteomes" id="UP000267585"/>
    </source>
</evidence>
<dbReference type="AlphaFoldDB" id="A0A3S0AX50"/>
<keyword evidence="3" id="KW-0812">Transmembrane</keyword>
<reference evidence="4 5" key="1">
    <citation type="submission" date="2018-11" db="EMBL/GenBank/DDBJ databases">
        <title>Arenibacter aquaticus sp.nov., a marine bacterium isolated from surface seawater in the South China Sea.</title>
        <authorList>
            <person name="Guo J."/>
            <person name="Sun J."/>
        </authorList>
    </citation>
    <scope>NUCLEOTIDE SEQUENCE [LARGE SCALE GENOMIC DNA]</scope>
    <source>
        <strain evidence="4 5">GUO666</strain>
    </source>
</reference>
<protein>
    <submittedName>
        <fullName evidence="4">D-alanyl-D-alanine carboxypeptidase</fullName>
    </submittedName>
</protein>
<dbReference type="SUPFAM" id="SSF56601">
    <property type="entry name" value="beta-lactamase/transpeptidase-like"/>
    <property type="match status" value="1"/>
</dbReference>
<dbReference type="Proteomes" id="UP000267585">
    <property type="component" value="Unassembled WGS sequence"/>
</dbReference>
<dbReference type="PANTHER" id="PTHR30023">
    <property type="entry name" value="D-ALANYL-D-ALANINE CARBOXYPEPTIDASE"/>
    <property type="match status" value="1"/>
</dbReference>
<feature type="transmembrane region" description="Helical" evidence="3">
    <location>
        <begin position="15"/>
        <end position="34"/>
    </location>
</feature>
<organism evidence="4 5">
    <name type="scientific">Arenibacter aquaticus</name>
    <dbReference type="NCBI Taxonomy" id="2489054"/>
    <lineage>
        <taxon>Bacteria</taxon>
        <taxon>Pseudomonadati</taxon>
        <taxon>Bacteroidota</taxon>
        <taxon>Flavobacteriia</taxon>
        <taxon>Flavobacteriales</taxon>
        <taxon>Flavobacteriaceae</taxon>
        <taxon>Arenibacter</taxon>
    </lineage>
</organism>
<dbReference type="PANTHER" id="PTHR30023:SF0">
    <property type="entry name" value="PENICILLIN-SENSITIVE CARBOXYPEPTIDASE A"/>
    <property type="match status" value="1"/>
</dbReference>